<comment type="similarity">
    <text evidence="2 12">Belongs to the SOS response-associated peptidase family.</text>
</comment>
<keyword evidence="10" id="KW-0472">Membrane</keyword>
<keyword evidence="9" id="KW-0238">DNA-binding</keyword>
<keyword evidence="6 12" id="KW-0378">Hydrolase</keyword>
<evidence type="ECO:0000313" key="14">
    <source>
        <dbReference type="Proteomes" id="UP000319557"/>
    </source>
</evidence>
<keyword evidence="4" id="KW-0812">Transmembrane</keyword>
<evidence type="ECO:0000256" key="12">
    <source>
        <dbReference type="RuleBase" id="RU364100"/>
    </source>
</evidence>
<evidence type="ECO:0000256" key="7">
    <source>
        <dbReference type="ARBA" id="ARBA00022989"/>
    </source>
</evidence>
<dbReference type="PANTHER" id="PTHR13604:SF0">
    <property type="entry name" value="ABASIC SITE PROCESSING PROTEIN HMCES"/>
    <property type="match status" value="1"/>
</dbReference>
<keyword evidence="5" id="KW-0227">DNA damage</keyword>
<keyword evidence="3 12" id="KW-0645">Protease</keyword>
<dbReference type="EC" id="3.4.-.-" evidence="12"/>
<dbReference type="EMBL" id="CP036261">
    <property type="protein sequence ID" value="QDS89545.1"/>
    <property type="molecule type" value="Genomic_DNA"/>
</dbReference>
<dbReference type="GO" id="GO:0003697">
    <property type="term" value="F:single-stranded DNA binding"/>
    <property type="evidence" value="ECO:0007669"/>
    <property type="project" value="InterPro"/>
</dbReference>
<keyword evidence="11" id="KW-0456">Lyase</keyword>
<reference evidence="13 14" key="1">
    <citation type="submission" date="2019-02" db="EMBL/GenBank/DDBJ databases">
        <title>Deep-cultivation of Planctomycetes and their phenomic and genomic characterization uncovers novel biology.</title>
        <authorList>
            <person name="Wiegand S."/>
            <person name="Jogler M."/>
            <person name="Boedeker C."/>
            <person name="Pinto D."/>
            <person name="Vollmers J."/>
            <person name="Rivas-Marin E."/>
            <person name="Kohn T."/>
            <person name="Peeters S.H."/>
            <person name="Heuer A."/>
            <person name="Rast P."/>
            <person name="Oberbeckmann S."/>
            <person name="Bunk B."/>
            <person name="Jeske O."/>
            <person name="Meyerdierks A."/>
            <person name="Storesund J.E."/>
            <person name="Kallscheuer N."/>
            <person name="Luecker S."/>
            <person name="Lage O.M."/>
            <person name="Pohl T."/>
            <person name="Merkel B.J."/>
            <person name="Hornburger P."/>
            <person name="Mueller R.-W."/>
            <person name="Bruemmer F."/>
            <person name="Labrenz M."/>
            <person name="Spormann A.M."/>
            <person name="Op den Camp H."/>
            <person name="Overmann J."/>
            <person name="Amann R."/>
            <person name="Jetten M.S.M."/>
            <person name="Mascher T."/>
            <person name="Medema M.H."/>
            <person name="Devos D.P."/>
            <person name="Kaster A.-K."/>
            <person name="Ovreas L."/>
            <person name="Rohde M."/>
            <person name="Galperin M.Y."/>
            <person name="Jogler C."/>
        </authorList>
    </citation>
    <scope>NUCLEOTIDE SEQUENCE [LARGE SCALE GENOMIC DNA]</scope>
    <source>
        <strain evidence="13 14">EC9</strain>
    </source>
</reference>
<evidence type="ECO:0000256" key="2">
    <source>
        <dbReference type="ARBA" id="ARBA00008136"/>
    </source>
</evidence>
<dbReference type="SUPFAM" id="SSF143081">
    <property type="entry name" value="BB1717-like"/>
    <property type="match status" value="1"/>
</dbReference>
<keyword evidence="14" id="KW-1185">Reference proteome</keyword>
<protein>
    <recommendedName>
        <fullName evidence="12">Abasic site processing protein</fullName>
        <ecNumber evidence="12">3.4.-.-</ecNumber>
    </recommendedName>
</protein>
<dbReference type="GO" id="GO:0006508">
    <property type="term" value="P:proteolysis"/>
    <property type="evidence" value="ECO:0007669"/>
    <property type="project" value="UniProtKB-KW"/>
</dbReference>
<dbReference type="RefSeq" id="WP_145347322.1">
    <property type="nucleotide sequence ID" value="NZ_CP036261.1"/>
</dbReference>
<dbReference type="Proteomes" id="UP000319557">
    <property type="component" value="Chromosome"/>
</dbReference>
<evidence type="ECO:0000256" key="6">
    <source>
        <dbReference type="ARBA" id="ARBA00022801"/>
    </source>
</evidence>
<keyword evidence="7" id="KW-1133">Transmembrane helix</keyword>
<dbReference type="InterPro" id="IPR003738">
    <property type="entry name" value="SRAP"/>
</dbReference>
<accession>A0A517M3T9</accession>
<sequence>MMCHRFHLKTGAQAIADLVNATNHCDAGTFQQDLFPLASVPVIRRDAHQELELAPCNWSLLPRTWKTSAKFPTWKSFVRKYPTFNARGESIDEKLSFRQSFADRRAMIPATAFFEHGFFFGLQDVETFWFAGLWDRCVIDDETIDSCTIVTTQANRLVGRHHPRNRMPVILADEDSRKRWIDPAIPRRGELQDLFRPLADDRMTHWPAEPAQ</sequence>
<dbReference type="PANTHER" id="PTHR13604">
    <property type="entry name" value="DC12-RELATED"/>
    <property type="match status" value="1"/>
</dbReference>
<dbReference type="InterPro" id="IPR017974">
    <property type="entry name" value="Claudin_CS"/>
</dbReference>
<evidence type="ECO:0000256" key="11">
    <source>
        <dbReference type="ARBA" id="ARBA00023239"/>
    </source>
</evidence>
<evidence type="ECO:0000256" key="9">
    <source>
        <dbReference type="ARBA" id="ARBA00023125"/>
    </source>
</evidence>
<evidence type="ECO:0000256" key="5">
    <source>
        <dbReference type="ARBA" id="ARBA00022763"/>
    </source>
</evidence>
<dbReference type="Gene3D" id="3.90.1680.10">
    <property type="entry name" value="SOS response associated peptidase-like"/>
    <property type="match status" value="1"/>
</dbReference>
<comment type="subcellular location">
    <subcellularLocation>
        <location evidence="1">Membrane</location>
        <topology evidence="1">Multi-pass membrane protein</topology>
    </subcellularLocation>
</comment>
<name>A0A517M3T9_9BACT</name>
<dbReference type="GO" id="GO:0008233">
    <property type="term" value="F:peptidase activity"/>
    <property type="evidence" value="ECO:0007669"/>
    <property type="project" value="UniProtKB-KW"/>
</dbReference>
<evidence type="ECO:0000256" key="1">
    <source>
        <dbReference type="ARBA" id="ARBA00004141"/>
    </source>
</evidence>
<keyword evidence="8" id="KW-0190">Covalent protein-DNA linkage</keyword>
<evidence type="ECO:0000256" key="10">
    <source>
        <dbReference type="ARBA" id="ARBA00023136"/>
    </source>
</evidence>
<evidence type="ECO:0000256" key="8">
    <source>
        <dbReference type="ARBA" id="ARBA00023124"/>
    </source>
</evidence>
<dbReference type="InterPro" id="IPR036590">
    <property type="entry name" value="SRAP-like"/>
</dbReference>
<dbReference type="OrthoDB" id="9782620at2"/>
<proteinExistence type="inferred from homology"/>
<dbReference type="GO" id="GO:0106300">
    <property type="term" value="P:protein-DNA covalent cross-linking repair"/>
    <property type="evidence" value="ECO:0007669"/>
    <property type="project" value="InterPro"/>
</dbReference>
<dbReference type="Pfam" id="PF02586">
    <property type="entry name" value="SRAP"/>
    <property type="match status" value="1"/>
</dbReference>
<dbReference type="KEGG" id="ruv:EC9_37450"/>
<gene>
    <name evidence="13" type="ORF">EC9_37450</name>
</gene>
<dbReference type="PROSITE" id="PS01346">
    <property type="entry name" value="CLAUDIN"/>
    <property type="match status" value="1"/>
</dbReference>
<evidence type="ECO:0000256" key="3">
    <source>
        <dbReference type="ARBA" id="ARBA00022670"/>
    </source>
</evidence>
<evidence type="ECO:0000256" key="4">
    <source>
        <dbReference type="ARBA" id="ARBA00022692"/>
    </source>
</evidence>
<organism evidence="13 14">
    <name type="scientific">Rosistilla ulvae</name>
    <dbReference type="NCBI Taxonomy" id="1930277"/>
    <lineage>
        <taxon>Bacteria</taxon>
        <taxon>Pseudomonadati</taxon>
        <taxon>Planctomycetota</taxon>
        <taxon>Planctomycetia</taxon>
        <taxon>Pirellulales</taxon>
        <taxon>Pirellulaceae</taxon>
        <taxon>Rosistilla</taxon>
    </lineage>
</organism>
<dbReference type="GO" id="GO:0016020">
    <property type="term" value="C:membrane"/>
    <property type="evidence" value="ECO:0007669"/>
    <property type="project" value="UniProtKB-SubCell"/>
</dbReference>
<dbReference type="GO" id="GO:0016829">
    <property type="term" value="F:lyase activity"/>
    <property type="evidence" value="ECO:0007669"/>
    <property type="project" value="UniProtKB-KW"/>
</dbReference>
<evidence type="ECO:0000313" key="13">
    <source>
        <dbReference type="EMBL" id="QDS89545.1"/>
    </source>
</evidence>
<dbReference type="AlphaFoldDB" id="A0A517M3T9"/>